<comment type="caution">
    <text evidence="4">The sequence shown here is derived from an EMBL/GenBank/DDBJ whole genome shotgun (WGS) entry which is preliminary data.</text>
</comment>
<dbReference type="OrthoDB" id="27435at2759"/>
<accession>A0A2U1QAJ2</accession>
<evidence type="ECO:0000313" key="4">
    <source>
        <dbReference type="EMBL" id="PWA95019.1"/>
    </source>
</evidence>
<dbReference type="PANTHER" id="PTHR23077">
    <property type="entry name" value="AAA-FAMILY ATPASE"/>
    <property type="match status" value="1"/>
</dbReference>
<feature type="domain" description="AAA ATPase AAA+ lid" evidence="3">
    <location>
        <begin position="41"/>
        <end position="81"/>
    </location>
</feature>
<dbReference type="GO" id="GO:0003723">
    <property type="term" value="F:RNA binding"/>
    <property type="evidence" value="ECO:0007669"/>
    <property type="project" value="TreeGrafter"/>
</dbReference>
<dbReference type="Pfam" id="PF17862">
    <property type="entry name" value="AAA_lid_3"/>
    <property type="match status" value="1"/>
</dbReference>
<dbReference type="EMBL" id="PKPP01000271">
    <property type="protein sequence ID" value="PWA95019.1"/>
    <property type="molecule type" value="Genomic_DNA"/>
</dbReference>
<organism evidence="4 5">
    <name type="scientific">Artemisia annua</name>
    <name type="common">Sweet wormwood</name>
    <dbReference type="NCBI Taxonomy" id="35608"/>
    <lineage>
        <taxon>Eukaryota</taxon>
        <taxon>Viridiplantae</taxon>
        <taxon>Streptophyta</taxon>
        <taxon>Embryophyta</taxon>
        <taxon>Tracheophyta</taxon>
        <taxon>Spermatophyta</taxon>
        <taxon>Magnoliopsida</taxon>
        <taxon>eudicotyledons</taxon>
        <taxon>Gunneridae</taxon>
        <taxon>Pentapetalae</taxon>
        <taxon>asterids</taxon>
        <taxon>campanulids</taxon>
        <taxon>Asterales</taxon>
        <taxon>Asteraceae</taxon>
        <taxon>Asteroideae</taxon>
        <taxon>Anthemideae</taxon>
        <taxon>Artemisiinae</taxon>
        <taxon>Artemisia</taxon>
    </lineage>
</organism>
<reference evidence="4 5" key="1">
    <citation type="journal article" date="2018" name="Mol. Plant">
        <title>The genome of Artemisia annua provides insight into the evolution of Asteraceae family and artemisinin biosynthesis.</title>
        <authorList>
            <person name="Shen Q."/>
            <person name="Zhang L."/>
            <person name="Liao Z."/>
            <person name="Wang S."/>
            <person name="Yan T."/>
            <person name="Shi P."/>
            <person name="Liu M."/>
            <person name="Fu X."/>
            <person name="Pan Q."/>
            <person name="Wang Y."/>
            <person name="Lv Z."/>
            <person name="Lu X."/>
            <person name="Zhang F."/>
            <person name="Jiang W."/>
            <person name="Ma Y."/>
            <person name="Chen M."/>
            <person name="Hao X."/>
            <person name="Li L."/>
            <person name="Tang Y."/>
            <person name="Lv G."/>
            <person name="Zhou Y."/>
            <person name="Sun X."/>
            <person name="Brodelius P.E."/>
            <person name="Rose J.K.C."/>
            <person name="Tang K."/>
        </authorList>
    </citation>
    <scope>NUCLEOTIDE SEQUENCE [LARGE SCALE GENOMIC DNA]</scope>
    <source>
        <strain evidence="5">cv. Huhao1</strain>
        <tissue evidence="4">Leaf</tissue>
    </source>
</reference>
<keyword evidence="5" id="KW-1185">Reference proteome</keyword>
<dbReference type="GO" id="GO:1990275">
    <property type="term" value="F:preribosome binding"/>
    <property type="evidence" value="ECO:0007669"/>
    <property type="project" value="TreeGrafter"/>
</dbReference>
<sequence length="143" mass="15645">MDQALLRPGRFGKLLYVPLPNPDERGLILKALARKKPLDTDVDLVAIGRSDGCANFSGADLFSLMNEAVMAAIEEKLSKIEAATSARMEGTSGSLSESILGGMPHTIKAIHFYQGLAKISPSVSEEQKQYYHQLQERFKCMAC</sequence>
<dbReference type="GO" id="GO:0016887">
    <property type="term" value="F:ATP hydrolysis activity"/>
    <property type="evidence" value="ECO:0007669"/>
    <property type="project" value="TreeGrafter"/>
</dbReference>
<dbReference type="GO" id="GO:0005634">
    <property type="term" value="C:nucleus"/>
    <property type="evidence" value="ECO:0007669"/>
    <property type="project" value="TreeGrafter"/>
</dbReference>
<keyword evidence="1" id="KW-0547">Nucleotide-binding</keyword>
<dbReference type="InterPro" id="IPR041569">
    <property type="entry name" value="AAA_lid_3"/>
</dbReference>
<dbReference type="AlphaFoldDB" id="A0A2U1QAJ2"/>
<keyword evidence="4" id="KW-0132">Cell division</keyword>
<dbReference type="Proteomes" id="UP000245207">
    <property type="component" value="Unassembled WGS sequence"/>
</dbReference>
<evidence type="ECO:0000256" key="2">
    <source>
        <dbReference type="ARBA" id="ARBA00022840"/>
    </source>
</evidence>
<evidence type="ECO:0000256" key="1">
    <source>
        <dbReference type="ARBA" id="ARBA00022741"/>
    </source>
</evidence>
<proteinExistence type="predicted"/>
<dbReference type="STRING" id="35608.A0A2U1QAJ2"/>
<dbReference type="InterPro" id="IPR050168">
    <property type="entry name" value="AAA_ATPase_domain"/>
</dbReference>
<keyword evidence="2" id="KW-0067">ATP-binding</keyword>
<dbReference type="GO" id="GO:0051301">
    <property type="term" value="P:cell division"/>
    <property type="evidence" value="ECO:0007669"/>
    <property type="project" value="UniProtKB-KW"/>
</dbReference>
<name>A0A2U1QAJ2_ARTAN</name>
<dbReference type="Gene3D" id="3.40.50.300">
    <property type="entry name" value="P-loop containing nucleotide triphosphate hydrolases"/>
    <property type="match status" value="1"/>
</dbReference>
<dbReference type="GO" id="GO:0042254">
    <property type="term" value="P:ribosome biogenesis"/>
    <property type="evidence" value="ECO:0007669"/>
    <property type="project" value="TreeGrafter"/>
</dbReference>
<gene>
    <name evidence="4" type="ORF">CTI12_AA054690</name>
</gene>
<evidence type="ECO:0000313" key="5">
    <source>
        <dbReference type="Proteomes" id="UP000245207"/>
    </source>
</evidence>
<evidence type="ECO:0000259" key="3">
    <source>
        <dbReference type="Pfam" id="PF17862"/>
    </source>
</evidence>
<dbReference type="PANTHER" id="PTHR23077:SF171">
    <property type="entry name" value="NUCLEAR VALOSIN-CONTAINING PROTEIN-LIKE"/>
    <property type="match status" value="1"/>
</dbReference>
<dbReference type="InterPro" id="IPR027417">
    <property type="entry name" value="P-loop_NTPase"/>
</dbReference>
<dbReference type="Gene3D" id="1.10.8.60">
    <property type="match status" value="1"/>
</dbReference>
<dbReference type="SUPFAM" id="SSF52540">
    <property type="entry name" value="P-loop containing nucleoside triphosphate hydrolases"/>
    <property type="match status" value="1"/>
</dbReference>
<protein>
    <submittedName>
        <fullName evidence="4">Cell division cycle 48C</fullName>
    </submittedName>
</protein>
<dbReference type="GO" id="GO:0005524">
    <property type="term" value="F:ATP binding"/>
    <property type="evidence" value="ECO:0007669"/>
    <property type="project" value="UniProtKB-KW"/>
</dbReference>
<keyword evidence="4" id="KW-0131">Cell cycle</keyword>